<dbReference type="SMART" id="SM00327">
    <property type="entry name" value="VWA"/>
    <property type="match status" value="1"/>
</dbReference>
<dbReference type="SUPFAM" id="SSF53300">
    <property type="entry name" value="vWA-like"/>
    <property type="match status" value="1"/>
</dbReference>
<evidence type="ECO:0000313" key="2">
    <source>
        <dbReference type="EMBL" id="RFC66003.1"/>
    </source>
</evidence>
<dbReference type="InterPro" id="IPR050458">
    <property type="entry name" value="LolB"/>
</dbReference>
<evidence type="ECO:0000259" key="1">
    <source>
        <dbReference type="SMART" id="SM00327"/>
    </source>
</evidence>
<evidence type="ECO:0000313" key="3">
    <source>
        <dbReference type="Proteomes" id="UP000264310"/>
    </source>
</evidence>
<feature type="domain" description="VWFA" evidence="1">
    <location>
        <begin position="236"/>
        <end position="396"/>
    </location>
</feature>
<organism evidence="2 3">
    <name type="scientific">Fulvimarina endophytica</name>
    <dbReference type="NCBI Taxonomy" id="2293836"/>
    <lineage>
        <taxon>Bacteria</taxon>
        <taxon>Pseudomonadati</taxon>
        <taxon>Pseudomonadota</taxon>
        <taxon>Alphaproteobacteria</taxon>
        <taxon>Hyphomicrobiales</taxon>
        <taxon>Aurantimonadaceae</taxon>
        <taxon>Fulvimarina</taxon>
    </lineage>
</organism>
<dbReference type="Gene3D" id="3.40.50.410">
    <property type="entry name" value="von Willebrand factor, type A domain"/>
    <property type="match status" value="1"/>
</dbReference>
<dbReference type="InterPro" id="IPR002035">
    <property type="entry name" value="VWF_A"/>
</dbReference>
<dbReference type="PANTHER" id="PTHR30634">
    <property type="entry name" value="OUTER MEMBRANE LOLAB LIPOPROTEIN INSERTION APPARATUS"/>
    <property type="match status" value="1"/>
</dbReference>
<dbReference type="PANTHER" id="PTHR30634:SF16">
    <property type="entry name" value="OUTER-MEMBRANE LIPOPROTEIN LOLB"/>
    <property type="match status" value="1"/>
</dbReference>
<dbReference type="Pfam" id="PF05762">
    <property type="entry name" value="VWA_CoxE"/>
    <property type="match status" value="1"/>
</dbReference>
<dbReference type="OrthoDB" id="9789979at2"/>
<dbReference type="Proteomes" id="UP000264310">
    <property type="component" value="Unassembled WGS sequence"/>
</dbReference>
<dbReference type="InterPro" id="IPR036465">
    <property type="entry name" value="vWFA_dom_sf"/>
</dbReference>
<sequence length="400" mass="43628">MSKPDAPAENAPQSRSPRRWRLALGRFAENQMSACMGDGGPCLGGADARMDRALDHVYGRAYQKRGLSLDLGAARQRQKRSASLDPTAMTLPDWLGEMRDLFPQSVREDVQGHAVGDFGMHEILADKTALAELSPDPHLLATLLSLRDRSDPAVANLIRQVARRVVDDLLKRLKTRTTPALTGKRNRVTVTSRKGSARDIAWNATIRANLRNWDTERQRLIVDKIRFHGRSRRHLQWEVVLCVDQSGSMAPSLIHAAVMGAIFAGLPGISVRFVVFDTSIVDLSDQIGDPVDLLLSVQLGGGTNIGKAVSYCEEELVKVPTRTLFILVSDFYEGGPPGALVAAVKRLAEARVRMLGVAALDETGRADFDKAMAGRLADVGMPVSAVTPDRLADWVGEQLA</sequence>
<protein>
    <submittedName>
        <fullName evidence="2">VWA domain-containing protein</fullName>
    </submittedName>
</protein>
<reference evidence="2 3" key="1">
    <citation type="submission" date="2018-08" db="EMBL/GenBank/DDBJ databases">
        <title>Fulvimarina sp. 85, whole genome shotgun sequence.</title>
        <authorList>
            <person name="Tuo L."/>
        </authorList>
    </citation>
    <scope>NUCLEOTIDE SEQUENCE [LARGE SCALE GENOMIC DNA]</scope>
    <source>
        <strain evidence="2 3">85</strain>
    </source>
</reference>
<proteinExistence type="predicted"/>
<comment type="caution">
    <text evidence="2">The sequence shown here is derived from an EMBL/GenBank/DDBJ whole genome shotgun (WGS) entry which is preliminary data.</text>
</comment>
<dbReference type="RefSeq" id="WP_116681253.1">
    <property type="nucleotide sequence ID" value="NZ_QURL01000001.1"/>
</dbReference>
<gene>
    <name evidence="2" type="ORF">DYI37_00520</name>
</gene>
<name>A0A371X9U4_9HYPH</name>
<dbReference type="AlphaFoldDB" id="A0A371X9U4"/>
<dbReference type="InterPro" id="IPR008912">
    <property type="entry name" value="Uncharacterised_CoxE"/>
</dbReference>
<accession>A0A371X9U4</accession>
<keyword evidence="3" id="KW-1185">Reference proteome</keyword>
<dbReference type="EMBL" id="QURL01000001">
    <property type="protein sequence ID" value="RFC66003.1"/>
    <property type="molecule type" value="Genomic_DNA"/>
</dbReference>